<keyword evidence="3" id="KW-0812">Transmembrane</keyword>
<dbReference type="SMART" id="SM00112">
    <property type="entry name" value="CA"/>
    <property type="match status" value="2"/>
</dbReference>
<dbReference type="InterPro" id="IPR020894">
    <property type="entry name" value="Cadherin_CS"/>
</dbReference>
<dbReference type="FunFam" id="2.60.40.60:FF:000020">
    <property type="entry name" value="Dachsous cadherin-related 1b"/>
    <property type="match status" value="1"/>
</dbReference>
<dbReference type="AlphaFoldDB" id="A0AAN8FBN9"/>
<dbReference type="GO" id="GO:0005509">
    <property type="term" value="F:calcium ion binding"/>
    <property type="evidence" value="ECO:0007669"/>
    <property type="project" value="UniProtKB-UniRule"/>
</dbReference>
<protein>
    <recommendedName>
        <fullName evidence="9">Cadherin domain-containing protein</fullName>
    </recommendedName>
</protein>
<reference evidence="10 11" key="1">
    <citation type="submission" date="2019-10" db="EMBL/GenBank/DDBJ databases">
        <title>Assembly and Annotation for the nematode Trichostrongylus colubriformis.</title>
        <authorList>
            <person name="Martin J."/>
        </authorList>
    </citation>
    <scope>NUCLEOTIDE SEQUENCE [LARGE SCALE GENOMIC DNA]</scope>
    <source>
        <strain evidence="10">G859</strain>
        <tissue evidence="10">Whole worm</tissue>
    </source>
</reference>
<evidence type="ECO:0000313" key="11">
    <source>
        <dbReference type="Proteomes" id="UP001331761"/>
    </source>
</evidence>
<dbReference type="PROSITE" id="PS50268">
    <property type="entry name" value="CADHERIN_2"/>
    <property type="match status" value="2"/>
</dbReference>
<keyword evidence="2" id="KW-0245">EGF-like domain</keyword>
<keyword evidence="6" id="KW-1133">Transmembrane helix</keyword>
<comment type="caution">
    <text evidence="10">The sequence shown here is derived from an EMBL/GenBank/DDBJ whole genome shotgun (WGS) entry which is preliminary data.</text>
</comment>
<evidence type="ECO:0000256" key="4">
    <source>
        <dbReference type="ARBA" id="ARBA00022737"/>
    </source>
</evidence>
<evidence type="ECO:0000256" key="3">
    <source>
        <dbReference type="ARBA" id="ARBA00022692"/>
    </source>
</evidence>
<organism evidence="10 11">
    <name type="scientific">Trichostrongylus colubriformis</name>
    <name type="common">Black scour worm</name>
    <dbReference type="NCBI Taxonomy" id="6319"/>
    <lineage>
        <taxon>Eukaryota</taxon>
        <taxon>Metazoa</taxon>
        <taxon>Ecdysozoa</taxon>
        <taxon>Nematoda</taxon>
        <taxon>Chromadorea</taxon>
        <taxon>Rhabditida</taxon>
        <taxon>Rhabditina</taxon>
        <taxon>Rhabditomorpha</taxon>
        <taxon>Strongyloidea</taxon>
        <taxon>Trichostrongylidae</taxon>
        <taxon>Trichostrongylus</taxon>
    </lineage>
</organism>
<dbReference type="PRINTS" id="PR00205">
    <property type="entry name" value="CADHERIN"/>
</dbReference>
<keyword evidence="5 8" id="KW-0106">Calcium</keyword>
<name>A0AAN8FBN9_TRICO</name>
<feature type="domain" description="Cadherin" evidence="9">
    <location>
        <begin position="76"/>
        <end position="174"/>
    </location>
</feature>
<feature type="non-terminal residue" evidence="10">
    <location>
        <position position="1"/>
    </location>
</feature>
<dbReference type="Proteomes" id="UP001331761">
    <property type="component" value="Unassembled WGS sequence"/>
</dbReference>
<keyword evidence="4" id="KW-0677">Repeat</keyword>
<dbReference type="PANTHER" id="PTHR24026">
    <property type="entry name" value="FAT ATYPICAL CADHERIN-RELATED"/>
    <property type="match status" value="1"/>
</dbReference>
<dbReference type="SUPFAM" id="SSF49313">
    <property type="entry name" value="Cadherin-like"/>
    <property type="match status" value="4"/>
</dbReference>
<keyword evidence="7" id="KW-0472">Membrane</keyword>
<dbReference type="InterPro" id="IPR015919">
    <property type="entry name" value="Cadherin-like_sf"/>
</dbReference>
<comment type="subcellular location">
    <subcellularLocation>
        <location evidence="1">Membrane</location>
    </subcellularLocation>
</comment>
<evidence type="ECO:0000313" key="10">
    <source>
        <dbReference type="EMBL" id="KAK5976301.1"/>
    </source>
</evidence>
<dbReference type="InterPro" id="IPR002126">
    <property type="entry name" value="Cadherin-like_dom"/>
</dbReference>
<dbReference type="CDD" id="cd11304">
    <property type="entry name" value="Cadherin_repeat"/>
    <property type="match status" value="4"/>
</dbReference>
<dbReference type="EMBL" id="WIXE01012031">
    <property type="protein sequence ID" value="KAK5976301.1"/>
    <property type="molecule type" value="Genomic_DNA"/>
</dbReference>
<evidence type="ECO:0000259" key="9">
    <source>
        <dbReference type="PROSITE" id="PS50268"/>
    </source>
</evidence>
<dbReference type="Gene3D" id="2.60.40.60">
    <property type="entry name" value="Cadherins"/>
    <property type="match status" value="3"/>
</dbReference>
<feature type="non-terminal residue" evidence="10">
    <location>
        <position position="344"/>
    </location>
</feature>
<evidence type="ECO:0000256" key="2">
    <source>
        <dbReference type="ARBA" id="ARBA00022536"/>
    </source>
</evidence>
<keyword evidence="11" id="KW-1185">Reference proteome</keyword>
<proteinExistence type="predicted"/>
<accession>A0AAN8FBN9</accession>
<dbReference type="PROSITE" id="PS00232">
    <property type="entry name" value="CADHERIN_1"/>
    <property type="match status" value="1"/>
</dbReference>
<feature type="domain" description="Cadherin" evidence="9">
    <location>
        <begin position="175"/>
        <end position="283"/>
    </location>
</feature>
<evidence type="ECO:0000256" key="6">
    <source>
        <dbReference type="ARBA" id="ARBA00022989"/>
    </source>
</evidence>
<gene>
    <name evidence="10" type="ORF">GCK32_015948</name>
</gene>
<evidence type="ECO:0000256" key="7">
    <source>
        <dbReference type="ARBA" id="ARBA00023136"/>
    </source>
</evidence>
<evidence type="ECO:0000256" key="8">
    <source>
        <dbReference type="PROSITE-ProRule" id="PRU00043"/>
    </source>
</evidence>
<dbReference type="GO" id="GO:0007411">
    <property type="term" value="P:axon guidance"/>
    <property type="evidence" value="ECO:0007669"/>
    <property type="project" value="UniProtKB-ARBA"/>
</dbReference>
<sequence length="344" mass="38038">DKDLPPFNNTRLFISRGNDDGLFAIDDSGKISIARLNQLRSSYNLTLLAFDGTHATTATMNVTLNSGTASTFECDPEKKITIEVSEDVKRNREVYHEDSPVTLPGKRYLLISSEVLPFAVDPNTGSISVKGALDAETRKKYVFTRQLELKSVASSCSQPVEVHVIDVNDETPAFTKAEYTVSINENEPASENERHFVARVHAVDKDSGAFGRVQYSLASDHGGIFVIDRDTGAITVTRPLDREQTHEYLLHVVAQDSDPVKPKSSKAMVLVSVLDQNDNPPMFEKKEYVLQVMESESVGYTLVTVRAEGGDAGETVTYSLVENGTHNDYVTLDKEKGHHLCSFY</sequence>
<dbReference type="GO" id="GO:0007156">
    <property type="term" value="P:homophilic cell adhesion via plasma membrane adhesion molecules"/>
    <property type="evidence" value="ECO:0007669"/>
    <property type="project" value="InterPro"/>
</dbReference>
<dbReference type="PANTHER" id="PTHR24026:SF133">
    <property type="entry name" value="CADHERIN-RELATED FAMILY MEMBER 2"/>
    <property type="match status" value="1"/>
</dbReference>
<evidence type="ECO:0000256" key="1">
    <source>
        <dbReference type="ARBA" id="ARBA00004370"/>
    </source>
</evidence>
<evidence type="ECO:0000256" key="5">
    <source>
        <dbReference type="ARBA" id="ARBA00022837"/>
    </source>
</evidence>
<dbReference type="Pfam" id="PF00028">
    <property type="entry name" value="Cadherin"/>
    <property type="match status" value="1"/>
</dbReference>
<dbReference type="GO" id="GO:0005886">
    <property type="term" value="C:plasma membrane"/>
    <property type="evidence" value="ECO:0007669"/>
    <property type="project" value="InterPro"/>
</dbReference>